<feature type="disulfide bond" description="Redox-active" evidence="3">
    <location>
        <begin position="61"/>
        <end position="64"/>
    </location>
</feature>
<dbReference type="InterPro" id="IPR050824">
    <property type="entry name" value="Thiol_disulfide_DsbA"/>
</dbReference>
<dbReference type="GO" id="GO:0042597">
    <property type="term" value="C:periplasmic space"/>
    <property type="evidence" value="ECO:0007669"/>
    <property type="project" value="UniProtKB-SubCell"/>
</dbReference>
<evidence type="ECO:0000256" key="1">
    <source>
        <dbReference type="ARBA" id="ARBA00022729"/>
    </source>
</evidence>
<dbReference type="Pfam" id="PF13462">
    <property type="entry name" value="Thioredoxin_4"/>
    <property type="match status" value="1"/>
</dbReference>
<protein>
    <recommendedName>
        <fullName evidence="2">Thiol:disulfide interchange protein</fullName>
    </recommendedName>
</protein>
<feature type="signal peptide" evidence="4">
    <location>
        <begin position="1"/>
        <end position="25"/>
    </location>
</feature>
<organism evidence="6 7">
    <name type="scientific">Duganella rivi</name>
    <dbReference type="NCBI Taxonomy" id="2666083"/>
    <lineage>
        <taxon>Bacteria</taxon>
        <taxon>Pseudomonadati</taxon>
        <taxon>Pseudomonadota</taxon>
        <taxon>Betaproteobacteria</taxon>
        <taxon>Burkholderiales</taxon>
        <taxon>Oxalobacteraceae</taxon>
        <taxon>Telluria group</taxon>
        <taxon>Duganella</taxon>
    </lineage>
</organism>
<dbReference type="CDD" id="cd03019">
    <property type="entry name" value="DsbA_DsbA"/>
    <property type="match status" value="1"/>
</dbReference>
<evidence type="ECO:0000256" key="3">
    <source>
        <dbReference type="PIRSR" id="PIRSR001488-1"/>
    </source>
</evidence>
<accession>A0A7X4GM79</accession>
<dbReference type="InterPro" id="IPR023205">
    <property type="entry name" value="DsbA/DsbL"/>
</dbReference>
<dbReference type="PANTHER" id="PTHR35891">
    <property type="entry name" value="THIOL:DISULFIDE INTERCHANGE PROTEIN DSBA"/>
    <property type="match status" value="1"/>
</dbReference>
<evidence type="ECO:0000256" key="2">
    <source>
        <dbReference type="PIRNR" id="PIRNR001488"/>
    </source>
</evidence>
<name>A0A7X4GM79_9BURK</name>
<sequence>MRFLKFALTAITAVTFGAVALTASASPADPKNGVEYKTLAAPQPVDTGKKVEIIEFFDYACPHCSAFDDSLNAWVKKQGDNVVLKRMHISRSGTDLPQQRMFFTLEAMGVLTPELHTKAFKEIHVNRNPLRRDEQVFEFIAKQGVDKQKFIDTYRGFGVAGRVRKATAMMDAYTIDSWPTLAVDGKYITSPTMADAGANTAKTEADLHTEVAQVLDVLVAKAKAEKK</sequence>
<dbReference type="RefSeq" id="WP_161012626.1">
    <property type="nucleotide sequence ID" value="NZ_WWCK01000001.1"/>
</dbReference>
<dbReference type="SUPFAM" id="SSF52833">
    <property type="entry name" value="Thioredoxin-like"/>
    <property type="match status" value="1"/>
</dbReference>
<keyword evidence="1 4" id="KW-0732">Signal</keyword>
<comment type="similarity">
    <text evidence="2">Belongs to the thioredoxin family.</text>
</comment>
<dbReference type="AlphaFoldDB" id="A0A7X4GM79"/>
<dbReference type="InterPro" id="IPR036249">
    <property type="entry name" value="Thioredoxin-like_sf"/>
</dbReference>
<comment type="caution">
    <text evidence="6">The sequence shown here is derived from an EMBL/GenBank/DDBJ whole genome shotgun (WGS) entry which is preliminary data.</text>
</comment>
<keyword evidence="2" id="KW-1015">Disulfide bond</keyword>
<dbReference type="EMBL" id="WWCK01000001">
    <property type="protein sequence ID" value="MYM66072.1"/>
    <property type="molecule type" value="Genomic_DNA"/>
</dbReference>
<evidence type="ECO:0000256" key="4">
    <source>
        <dbReference type="SAM" id="SignalP"/>
    </source>
</evidence>
<dbReference type="Gene3D" id="3.40.30.10">
    <property type="entry name" value="Glutaredoxin"/>
    <property type="match status" value="2"/>
</dbReference>
<reference evidence="6 7" key="1">
    <citation type="submission" date="2019-12" db="EMBL/GenBank/DDBJ databases">
        <title>Novel species isolated from a subtropical stream in China.</title>
        <authorList>
            <person name="Lu H."/>
        </authorList>
    </citation>
    <scope>NUCLEOTIDE SEQUENCE [LARGE SCALE GENOMIC DNA]</scope>
    <source>
        <strain evidence="6 7">FT55W</strain>
    </source>
</reference>
<feature type="domain" description="Thioredoxin" evidence="5">
    <location>
        <begin position="14"/>
        <end position="172"/>
    </location>
</feature>
<dbReference type="InterPro" id="IPR013766">
    <property type="entry name" value="Thioredoxin_domain"/>
</dbReference>
<evidence type="ECO:0000313" key="7">
    <source>
        <dbReference type="Proteomes" id="UP000450012"/>
    </source>
</evidence>
<evidence type="ECO:0000313" key="6">
    <source>
        <dbReference type="EMBL" id="MYM66072.1"/>
    </source>
</evidence>
<dbReference type="PROSITE" id="PS51352">
    <property type="entry name" value="THIOREDOXIN_2"/>
    <property type="match status" value="1"/>
</dbReference>
<dbReference type="PIRSF" id="PIRSF001488">
    <property type="entry name" value="Tdi_protein"/>
    <property type="match status" value="1"/>
</dbReference>
<keyword evidence="2" id="KW-0574">Periplasm</keyword>
<dbReference type="PANTHER" id="PTHR35891:SF3">
    <property type="entry name" value="THIOL:DISULFIDE INTERCHANGE PROTEIN DSBL"/>
    <property type="match status" value="1"/>
</dbReference>
<dbReference type="InterPro" id="IPR012336">
    <property type="entry name" value="Thioredoxin-like_fold"/>
</dbReference>
<feature type="chain" id="PRO_5031037934" description="Thiol:disulfide interchange protein" evidence="4">
    <location>
        <begin position="26"/>
        <end position="227"/>
    </location>
</feature>
<keyword evidence="7" id="KW-1185">Reference proteome</keyword>
<proteinExistence type="inferred from homology"/>
<gene>
    <name evidence="6" type="ORF">GTP45_04360</name>
</gene>
<comment type="subcellular location">
    <subcellularLocation>
        <location evidence="2">Periplasm</location>
    </subcellularLocation>
</comment>
<evidence type="ECO:0000259" key="5">
    <source>
        <dbReference type="PROSITE" id="PS51352"/>
    </source>
</evidence>
<dbReference type="Proteomes" id="UP000450012">
    <property type="component" value="Unassembled WGS sequence"/>
</dbReference>